<protein>
    <submittedName>
        <fullName evidence="2">Uncharacterized protein</fullName>
    </submittedName>
</protein>
<keyword evidence="1" id="KW-1133">Transmembrane helix</keyword>
<keyword evidence="1" id="KW-0472">Membrane</keyword>
<gene>
    <name evidence="2" type="ORF">LCGC14_2243530</name>
</gene>
<accession>A0A0F9D4W0</accession>
<dbReference type="EMBL" id="LAZR01030430">
    <property type="protein sequence ID" value="KKL56624.1"/>
    <property type="molecule type" value="Genomic_DNA"/>
</dbReference>
<proteinExistence type="predicted"/>
<sequence>MNKGEIAILCWYVIGALFVANMHGKPKKETHYNFWMWLASASIMFMLMWWAGLFH</sequence>
<evidence type="ECO:0000313" key="2">
    <source>
        <dbReference type="EMBL" id="KKL56624.1"/>
    </source>
</evidence>
<keyword evidence="1" id="KW-0812">Transmembrane</keyword>
<dbReference type="AlphaFoldDB" id="A0A0F9D4W0"/>
<feature type="transmembrane region" description="Helical" evidence="1">
    <location>
        <begin position="34"/>
        <end position="52"/>
    </location>
</feature>
<name>A0A0F9D4W0_9ZZZZ</name>
<comment type="caution">
    <text evidence="2">The sequence shown here is derived from an EMBL/GenBank/DDBJ whole genome shotgun (WGS) entry which is preliminary data.</text>
</comment>
<organism evidence="2">
    <name type="scientific">marine sediment metagenome</name>
    <dbReference type="NCBI Taxonomy" id="412755"/>
    <lineage>
        <taxon>unclassified sequences</taxon>
        <taxon>metagenomes</taxon>
        <taxon>ecological metagenomes</taxon>
    </lineage>
</organism>
<evidence type="ECO:0000256" key="1">
    <source>
        <dbReference type="SAM" id="Phobius"/>
    </source>
</evidence>
<feature type="transmembrane region" description="Helical" evidence="1">
    <location>
        <begin position="6"/>
        <end position="22"/>
    </location>
</feature>
<reference evidence="2" key="1">
    <citation type="journal article" date="2015" name="Nature">
        <title>Complex archaea that bridge the gap between prokaryotes and eukaryotes.</title>
        <authorList>
            <person name="Spang A."/>
            <person name="Saw J.H."/>
            <person name="Jorgensen S.L."/>
            <person name="Zaremba-Niedzwiedzka K."/>
            <person name="Martijn J."/>
            <person name="Lind A.E."/>
            <person name="van Eijk R."/>
            <person name="Schleper C."/>
            <person name="Guy L."/>
            <person name="Ettema T.J."/>
        </authorList>
    </citation>
    <scope>NUCLEOTIDE SEQUENCE</scope>
</reference>